<dbReference type="SMART" id="SM00528">
    <property type="entry name" value="HNS"/>
    <property type="match status" value="1"/>
</dbReference>
<dbReference type="RefSeq" id="WP_106448377.1">
    <property type="nucleotide sequence ID" value="NZ_CP027670.1"/>
</dbReference>
<proteinExistence type="inferred from homology"/>
<name>A0A2S0N5W8_9BURK</name>
<dbReference type="Pfam" id="PF00816">
    <property type="entry name" value="Histone_HNS"/>
    <property type="match status" value="1"/>
</dbReference>
<dbReference type="PANTHER" id="PTHR38097:SF2">
    <property type="entry name" value="DNA-BINDING PROTEIN STPA"/>
    <property type="match status" value="1"/>
</dbReference>
<geneLocation type="plasmid" evidence="7 8">
    <name>unnamed1</name>
</geneLocation>
<dbReference type="Proteomes" id="UP000239326">
    <property type="component" value="Plasmid unnamed1"/>
</dbReference>
<dbReference type="InterPro" id="IPR027444">
    <property type="entry name" value="H-NS_C_dom"/>
</dbReference>
<evidence type="ECO:0000256" key="4">
    <source>
        <dbReference type="ARBA" id="ARBA00023125"/>
    </source>
</evidence>
<feature type="domain" description="DNA-binding protein H-NS-like C-terminal" evidence="6">
    <location>
        <begin position="53"/>
        <end position="92"/>
    </location>
</feature>
<accession>A0A2S0N5W8</accession>
<evidence type="ECO:0000259" key="6">
    <source>
        <dbReference type="SMART" id="SM00528"/>
    </source>
</evidence>
<dbReference type="AlphaFoldDB" id="A0A2S0N5W8"/>
<organism evidence="7 8">
    <name type="scientific">Simplicispira suum</name>
    <dbReference type="NCBI Taxonomy" id="2109915"/>
    <lineage>
        <taxon>Bacteria</taxon>
        <taxon>Pseudomonadati</taxon>
        <taxon>Pseudomonadota</taxon>
        <taxon>Betaproteobacteria</taxon>
        <taxon>Burkholderiales</taxon>
        <taxon>Comamonadaceae</taxon>
        <taxon>Simplicispira</taxon>
    </lineage>
</organism>
<feature type="region of interest" description="Disordered" evidence="5">
    <location>
        <begin position="55"/>
        <end position="78"/>
    </location>
</feature>
<evidence type="ECO:0000313" key="7">
    <source>
        <dbReference type="EMBL" id="AVO43427.1"/>
    </source>
</evidence>
<keyword evidence="3" id="KW-0963">Cytoplasm</keyword>
<evidence type="ECO:0000256" key="1">
    <source>
        <dbReference type="ARBA" id="ARBA00004453"/>
    </source>
</evidence>
<keyword evidence="8" id="KW-1185">Reference proteome</keyword>
<comment type="subcellular location">
    <subcellularLocation>
        <location evidence="1">Cytoplasm</location>
        <location evidence="1">Nucleoid</location>
    </subcellularLocation>
</comment>
<dbReference type="GO" id="GO:0003677">
    <property type="term" value="F:DNA binding"/>
    <property type="evidence" value="ECO:0007669"/>
    <property type="project" value="UniProtKB-KW"/>
</dbReference>
<dbReference type="OrthoDB" id="5297879at2"/>
<evidence type="ECO:0000256" key="5">
    <source>
        <dbReference type="SAM" id="MobiDB-lite"/>
    </source>
</evidence>
<dbReference type="KEGG" id="simp:C6571_18495"/>
<dbReference type="SUPFAM" id="SSF81273">
    <property type="entry name" value="H-NS histone-like proteins"/>
    <property type="match status" value="1"/>
</dbReference>
<evidence type="ECO:0000256" key="2">
    <source>
        <dbReference type="ARBA" id="ARBA00010610"/>
    </source>
</evidence>
<keyword evidence="4" id="KW-0238">DNA-binding</keyword>
<gene>
    <name evidence="7" type="ORF">C6571_18495</name>
</gene>
<keyword evidence="7" id="KW-0614">Plasmid</keyword>
<dbReference type="GO" id="GO:0009295">
    <property type="term" value="C:nucleoid"/>
    <property type="evidence" value="ECO:0007669"/>
    <property type="project" value="UniProtKB-SubCell"/>
</dbReference>
<protein>
    <submittedName>
        <fullName evidence="7">Histone</fullName>
    </submittedName>
</protein>
<dbReference type="PANTHER" id="PTHR38097">
    <property type="match status" value="1"/>
</dbReference>
<dbReference type="Gene3D" id="4.10.430.30">
    <property type="match status" value="1"/>
</dbReference>
<evidence type="ECO:0000256" key="3">
    <source>
        <dbReference type="ARBA" id="ARBA00022490"/>
    </source>
</evidence>
<comment type="similarity">
    <text evidence="2">Belongs to the histone-like protein H-NS family.</text>
</comment>
<sequence length="96" mass="10640">MAKSYKELMEERNALDVQIAQARKEEISAAVTQARSIISQFELTATDIFGGPRSSKIKAAPKYRDPQTGKVWTGRGREPSWIAGKDRAQFAIAQVS</sequence>
<reference evidence="7 8" key="1">
    <citation type="submission" date="2018-03" db="EMBL/GenBank/DDBJ databases">
        <title>Genome sequencing of Simplicispira sp.</title>
        <authorList>
            <person name="Kim S.-J."/>
            <person name="Heo J."/>
            <person name="Kwon S.-W."/>
        </authorList>
    </citation>
    <scope>NUCLEOTIDE SEQUENCE [LARGE SCALE GENOMIC DNA]</scope>
    <source>
        <strain evidence="7 8">SC1-8</strain>
        <plasmid evidence="7 8">unnamed1</plasmid>
    </source>
</reference>
<dbReference type="EMBL" id="CP027670">
    <property type="protein sequence ID" value="AVO43427.1"/>
    <property type="molecule type" value="Genomic_DNA"/>
</dbReference>
<evidence type="ECO:0000313" key="8">
    <source>
        <dbReference type="Proteomes" id="UP000239326"/>
    </source>
</evidence>